<evidence type="ECO:0000256" key="1">
    <source>
        <dbReference type="ARBA" id="ARBA00022980"/>
    </source>
</evidence>
<organism evidence="4 5">
    <name type="scientific">Candidatus Gottesmanbacteria bacterium GW2011_GWA1_43_11</name>
    <dbReference type="NCBI Taxonomy" id="1618436"/>
    <lineage>
        <taxon>Bacteria</taxon>
        <taxon>Candidatus Gottesmaniibacteriota</taxon>
    </lineage>
</organism>
<dbReference type="GO" id="GO:0005737">
    <property type="term" value="C:cytoplasm"/>
    <property type="evidence" value="ECO:0007669"/>
    <property type="project" value="UniProtKB-ARBA"/>
</dbReference>
<dbReference type="HAMAP" id="MF_00385">
    <property type="entry name" value="Ribosomal_bS16"/>
    <property type="match status" value="1"/>
</dbReference>
<reference evidence="4 5" key="1">
    <citation type="journal article" date="2015" name="Nature">
        <title>rRNA introns, odd ribosomes, and small enigmatic genomes across a large radiation of phyla.</title>
        <authorList>
            <person name="Brown C.T."/>
            <person name="Hug L.A."/>
            <person name="Thomas B.C."/>
            <person name="Sharon I."/>
            <person name="Castelle C.J."/>
            <person name="Singh A."/>
            <person name="Wilkins M.J."/>
            <person name="Williams K.H."/>
            <person name="Banfield J.F."/>
        </authorList>
    </citation>
    <scope>NUCLEOTIDE SEQUENCE [LARGE SCALE GENOMIC DNA]</scope>
</reference>
<evidence type="ECO:0000313" key="4">
    <source>
        <dbReference type="EMBL" id="KKS84506.1"/>
    </source>
</evidence>
<dbReference type="InterPro" id="IPR023803">
    <property type="entry name" value="Ribosomal_bS16_dom_sf"/>
</dbReference>
<dbReference type="NCBIfam" id="TIGR00002">
    <property type="entry name" value="S16"/>
    <property type="match status" value="1"/>
</dbReference>
<comment type="caution">
    <text evidence="4">The sequence shown here is derived from an EMBL/GenBank/DDBJ whole genome shotgun (WGS) entry which is preliminary data.</text>
</comment>
<dbReference type="AlphaFoldDB" id="A0A0G1EN94"/>
<dbReference type="Pfam" id="PF00886">
    <property type="entry name" value="Ribosomal_S16"/>
    <property type="match status" value="1"/>
</dbReference>
<dbReference type="Proteomes" id="UP000034543">
    <property type="component" value="Unassembled WGS sequence"/>
</dbReference>
<keyword evidence="2 3" id="KW-0687">Ribonucleoprotein</keyword>
<dbReference type="PANTHER" id="PTHR12919">
    <property type="entry name" value="30S RIBOSOMAL PROTEIN S16"/>
    <property type="match status" value="1"/>
</dbReference>
<dbReference type="STRING" id="1618436.UV59_C0018G0018"/>
<sequence>MAVKIRLQQTGSRNRRTYRVVVMDESKRRDGAVIEYVGFVNPLVKPQQVKIDKERMAYWKSKGALPTPGVAKLLG</sequence>
<dbReference type="PANTHER" id="PTHR12919:SF20">
    <property type="entry name" value="SMALL RIBOSOMAL SUBUNIT PROTEIN BS16M"/>
    <property type="match status" value="1"/>
</dbReference>
<evidence type="ECO:0000313" key="5">
    <source>
        <dbReference type="Proteomes" id="UP000034543"/>
    </source>
</evidence>
<proteinExistence type="inferred from homology"/>
<dbReference type="PATRIC" id="fig|1618436.3.peg.939"/>
<dbReference type="EMBL" id="LCFB01000018">
    <property type="protein sequence ID" value="KKS84506.1"/>
    <property type="molecule type" value="Genomic_DNA"/>
</dbReference>
<protein>
    <recommendedName>
        <fullName evidence="3">Small ribosomal subunit protein bS16</fullName>
    </recommendedName>
</protein>
<dbReference type="SUPFAM" id="SSF54565">
    <property type="entry name" value="Ribosomal protein S16"/>
    <property type="match status" value="1"/>
</dbReference>
<evidence type="ECO:0000256" key="2">
    <source>
        <dbReference type="ARBA" id="ARBA00023274"/>
    </source>
</evidence>
<name>A0A0G1EN94_9BACT</name>
<dbReference type="InterPro" id="IPR000307">
    <property type="entry name" value="Ribosomal_bS16"/>
</dbReference>
<gene>
    <name evidence="3" type="primary">rpsP</name>
    <name evidence="4" type="ORF">UV59_C0018G0018</name>
</gene>
<accession>A0A0G1EN94</accession>
<dbReference type="GO" id="GO:0003735">
    <property type="term" value="F:structural constituent of ribosome"/>
    <property type="evidence" value="ECO:0007669"/>
    <property type="project" value="InterPro"/>
</dbReference>
<keyword evidence="1 3" id="KW-0689">Ribosomal protein</keyword>
<dbReference type="GO" id="GO:0015935">
    <property type="term" value="C:small ribosomal subunit"/>
    <property type="evidence" value="ECO:0007669"/>
    <property type="project" value="TreeGrafter"/>
</dbReference>
<comment type="similarity">
    <text evidence="3">Belongs to the bacterial ribosomal protein bS16 family.</text>
</comment>
<evidence type="ECO:0000256" key="3">
    <source>
        <dbReference type="HAMAP-Rule" id="MF_00385"/>
    </source>
</evidence>
<dbReference type="GO" id="GO:0006412">
    <property type="term" value="P:translation"/>
    <property type="evidence" value="ECO:0007669"/>
    <property type="project" value="UniProtKB-UniRule"/>
</dbReference>
<dbReference type="Gene3D" id="3.30.1320.10">
    <property type="match status" value="1"/>
</dbReference>